<gene>
    <name evidence="1" type="ORF">HAX54_039000</name>
</gene>
<reference evidence="1 2" key="1">
    <citation type="journal article" date="2021" name="BMC Genomics">
        <title>Datura genome reveals duplications of psychoactive alkaloid biosynthetic genes and high mutation rate following tissue culture.</title>
        <authorList>
            <person name="Rajewski A."/>
            <person name="Carter-House D."/>
            <person name="Stajich J."/>
            <person name="Litt A."/>
        </authorList>
    </citation>
    <scope>NUCLEOTIDE SEQUENCE [LARGE SCALE GENOMIC DNA]</scope>
    <source>
        <strain evidence="1">AR-01</strain>
    </source>
</reference>
<keyword evidence="2" id="KW-1185">Reference proteome</keyword>
<evidence type="ECO:0000313" key="2">
    <source>
        <dbReference type="Proteomes" id="UP000823775"/>
    </source>
</evidence>
<sequence length="67" mass="7265">PFSSLSGLCLLAVEHPWHTACLITLEELRLVHSIAQEEGPHHAHCFADIVPRRAAGCMGKQAPLVAQ</sequence>
<evidence type="ECO:0000313" key="1">
    <source>
        <dbReference type="EMBL" id="MCE0481321.1"/>
    </source>
</evidence>
<proteinExistence type="predicted"/>
<organism evidence="1 2">
    <name type="scientific">Datura stramonium</name>
    <name type="common">Jimsonweed</name>
    <name type="synonym">Common thornapple</name>
    <dbReference type="NCBI Taxonomy" id="4076"/>
    <lineage>
        <taxon>Eukaryota</taxon>
        <taxon>Viridiplantae</taxon>
        <taxon>Streptophyta</taxon>
        <taxon>Embryophyta</taxon>
        <taxon>Tracheophyta</taxon>
        <taxon>Spermatophyta</taxon>
        <taxon>Magnoliopsida</taxon>
        <taxon>eudicotyledons</taxon>
        <taxon>Gunneridae</taxon>
        <taxon>Pentapetalae</taxon>
        <taxon>asterids</taxon>
        <taxon>lamiids</taxon>
        <taxon>Solanales</taxon>
        <taxon>Solanaceae</taxon>
        <taxon>Solanoideae</taxon>
        <taxon>Datureae</taxon>
        <taxon>Datura</taxon>
    </lineage>
</organism>
<feature type="non-terminal residue" evidence="1">
    <location>
        <position position="67"/>
    </location>
</feature>
<comment type="caution">
    <text evidence="1">The sequence shown here is derived from an EMBL/GenBank/DDBJ whole genome shotgun (WGS) entry which is preliminary data.</text>
</comment>
<dbReference type="EMBL" id="JACEIK010005366">
    <property type="protein sequence ID" value="MCE0481321.1"/>
    <property type="molecule type" value="Genomic_DNA"/>
</dbReference>
<protein>
    <submittedName>
        <fullName evidence="1">Uncharacterized protein</fullName>
    </submittedName>
</protein>
<dbReference type="Proteomes" id="UP000823775">
    <property type="component" value="Unassembled WGS sequence"/>
</dbReference>
<feature type="non-terminal residue" evidence="1">
    <location>
        <position position="1"/>
    </location>
</feature>
<name>A0ABS8VLA0_DATST</name>
<accession>A0ABS8VLA0</accession>